<name>A0A956SE36_UNCEI</name>
<gene>
    <name evidence="1" type="ORF">KDA27_15945</name>
</gene>
<dbReference type="AlphaFoldDB" id="A0A956SE36"/>
<protein>
    <submittedName>
        <fullName evidence="1">Uncharacterized protein</fullName>
    </submittedName>
</protein>
<reference evidence="1" key="1">
    <citation type="submission" date="2020-04" db="EMBL/GenBank/DDBJ databases">
        <authorList>
            <person name="Zhang T."/>
        </authorList>
    </citation>
    <scope>NUCLEOTIDE SEQUENCE</scope>
    <source>
        <strain evidence="1">HKST-UBA02</strain>
    </source>
</reference>
<reference evidence="1" key="2">
    <citation type="journal article" date="2021" name="Microbiome">
        <title>Successional dynamics and alternative stable states in a saline activated sludge microbial community over 9 years.</title>
        <authorList>
            <person name="Wang Y."/>
            <person name="Ye J."/>
            <person name="Ju F."/>
            <person name="Liu L."/>
            <person name="Boyd J.A."/>
            <person name="Deng Y."/>
            <person name="Parks D.H."/>
            <person name="Jiang X."/>
            <person name="Yin X."/>
            <person name="Woodcroft B.J."/>
            <person name="Tyson G.W."/>
            <person name="Hugenholtz P."/>
            <person name="Polz M.F."/>
            <person name="Zhang T."/>
        </authorList>
    </citation>
    <scope>NUCLEOTIDE SEQUENCE</scope>
    <source>
        <strain evidence="1">HKST-UBA02</strain>
    </source>
</reference>
<accession>A0A956SE36</accession>
<sequence>MQTDIDSAYPDAEIYLLGVNERGQDGANEAATDGRDIPWLQEEAESLIWSPWNVVYRDVIILDGNNEIVGVYNLTNNNLGVQENYDTLKSMILEAAGLP</sequence>
<evidence type="ECO:0000313" key="2">
    <source>
        <dbReference type="Proteomes" id="UP000739538"/>
    </source>
</evidence>
<dbReference type="Proteomes" id="UP000739538">
    <property type="component" value="Unassembled WGS sequence"/>
</dbReference>
<dbReference type="EMBL" id="JAGQHS010000092">
    <property type="protein sequence ID" value="MCA9757297.1"/>
    <property type="molecule type" value="Genomic_DNA"/>
</dbReference>
<comment type="caution">
    <text evidence="1">The sequence shown here is derived from an EMBL/GenBank/DDBJ whole genome shotgun (WGS) entry which is preliminary data.</text>
</comment>
<organism evidence="1 2">
    <name type="scientific">Eiseniibacteriota bacterium</name>
    <dbReference type="NCBI Taxonomy" id="2212470"/>
    <lineage>
        <taxon>Bacteria</taxon>
        <taxon>Candidatus Eiseniibacteriota</taxon>
    </lineage>
</organism>
<proteinExistence type="predicted"/>
<evidence type="ECO:0000313" key="1">
    <source>
        <dbReference type="EMBL" id="MCA9757297.1"/>
    </source>
</evidence>